<reference evidence="3 4" key="1">
    <citation type="journal article" date="2017" name="Mol. Ecol.">
        <title>Comparative and population genomic landscape of Phellinus noxius: A hypervariable fungus causing root rot in trees.</title>
        <authorList>
            <person name="Chung C.L."/>
            <person name="Lee T.J."/>
            <person name="Akiba M."/>
            <person name="Lee H.H."/>
            <person name="Kuo T.H."/>
            <person name="Liu D."/>
            <person name="Ke H.M."/>
            <person name="Yokoi T."/>
            <person name="Roa M.B."/>
            <person name="Lu M.J."/>
            <person name="Chang Y.Y."/>
            <person name="Ann P.J."/>
            <person name="Tsai J.N."/>
            <person name="Chen C.Y."/>
            <person name="Tzean S.S."/>
            <person name="Ota Y."/>
            <person name="Hattori T."/>
            <person name="Sahashi N."/>
            <person name="Liou R.F."/>
            <person name="Kikuchi T."/>
            <person name="Tsai I.J."/>
        </authorList>
    </citation>
    <scope>NUCLEOTIDE SEQUENCE [LARGE SCALE GENOMIC DNA]</scope>
    <source>
        <strain evidence="3 4">FFPRI411160</strain>
    </source>
</reference>
<sequence>MKMASLLSPFRSSFRYLNRQAHENPVILWSCVVGAVGPLMVVTVPPIRKSFGWKPAPQIPTSYPLPDRARRPVQGYEDE</sequence>
<evidence type="ECO:0000313" key="4">
    <source>
        <dbReference type="Proteomes" id="UP000217199"/>
    </source>
</evidence>
<comment type="caution">
    <text evidence="3">The sequence shown here is derived from an EMBL/GenBank/DDBJ whole genome shotgun (WGS) entry which is preliminary data.</text>
</comment>
<dbReference type="PANTHER" id="PTHR38488:SF1">
    <property type="entry name" value="OXIDOREDUCTASE 9.5 KDA SUBUNIT, PUTATIVE (AFU_ORTHOLOGUE AFUA_5G08980)-RELATED"/>
    <property type="match status" value="1"/>
</dbReference>
<name>A0A286UHW6_9AGAM</name>
<evidence type="ECO:0000256" key="2">
    <source>
        <dbReference type="SAM" id="Phobius"/>
    </source>
</evidence>
<keyword evidence="2" id="KW-0812">Transmembrane</keyword>
<dbReference type="AlphaFoldDB" id="A0A286UHW6"/>
<dbReference type="InterPro" id="IPR039961">
    <property type="entry name" value="Nuo9.5"/>
</dbReference>
<dbReference type="InParanoid" id="A0A286UHW6"/>
<dbReference type="CDD" id="cd22903">
    <property type="entry name" value="NI9M"/>
    <property type="match status" value="1"/>
</dbReference>
<dbReference type="PANTHER" id="PTHR38488">
    <property type="entry name" value="OXIDOREDUCTASE 9.5 KDA SUBUNIT, PUTATIVE (AFU_ORTHOLOGUE AFUA_5G08980)-RELATED"/>
    <property type="match status" value="1"/>
</dbReference>
<proteinExistence type="predicted"/>
<keyword evidence="4" id="KW-1185">Reference proteome</keyword>
<dbReference type="STRING" id="2282107.A0A286UHW6"/>
<feature type="transmembrane region" description="Helical" evidence="2">
    <location>
        <begin position="26"/>
        <end position="44"/>
    </location>
</feature>
<dbReference type="Proteomes" id="UP000217199">
    <property type="component" value="Unassembled WGS sequence"/>
</dbReference>
<keyword evidence="2" id="KW-0472">Membrane</keyword>
<organism evidence="3 4">
    <name type="scientific">Pyrrhoderma noxium</name>
    <dbReference type="NCBI Taxonomy" id="2282107"/>
    <lineage>
        <taxon>Eukaryota</taxon>
        <taxon>Fungi</taxon>
        <taxon>Dikarya</taxon>
        <taxon>Basidiomycota</taxon>
        <taxon>Agaricomycotina</taxon>
        <taxon>Agaricomycetes</taxon>
        <taxon>Hymenochaetales</taxon>
        <taxon>Hymenochaetaceae</taxon>
        <taxon>Pyrrhoderma</taxon>
    </lineage>
</organism>
<evidence type="ECO:0000313" key="3">
    <source>
        <dbReference type="EMBL" id="PAV19109.1"/>
    </source>
</evidence>
<gene>
    <name evidence="3" type="ORF">PNOK_0595300</name>
</gene>
<protein>
    <submittedName>
        <fullName evidence="3">NADH-ubiquinone oxidoreductase kDa subunit</fullName>
    </submittedName>
</protein>
<keyword evidence="2" id="KW-1133">Transmembrane helix</keyword>
<dbReference type="EMBL" id="NBII01000005">
    <property type="protein sequence ID" value="PAV19109.1"/>
    <property type="molecule type" value="Genomic_DNA"/>
</dbReference>
<evidence type="ECO:0000256" key="1">
    <source>
        <dbReference type="SAM" id="MobiDB-lite"/>
    </source>
</evidence>
<accession>A0A286UHW6</accession>
<feature type="region of interest" description="Disordered" evidence="1">
    <location>
        <begin position="55"/>
        <end position="79"/>
    </location>
</feature>
<dbReference type="OrthoDB" id="2093409at2759"/>